<dbReference type="Pfam" id="PF12148">
    <property type="entry name" value="TTD"/>
    <property type="match status" value="1"/>
</dbReference>
<feature type="domain" description="Ubiquitin-like" evidence="15">
    <location>
        <begin position="1"/>
        <end position="73"/>
    </location>
</feature>
<dbReference type="UniPathway" id="UPA00143"/>
<evidence type="ECO:0000256" key="4">
    <source>
        <dbReference type="ARBA" id="ARBA00022679"/>
    </source>
</evidence>
<dbReference type="InterPro" id="IPR019787">
    <property type="entry name" value="Znf_PHD-finger"/>
</dbReference>
<dbReference type="SUPFAM" id="SSF57850">
    <property type="entry name" value="RING/U-box"/>
    <property type="match status" value="1"/>
</dbReference>
<sequence length="775" mass="88696">MYVKVRTMDGKRETLLTVSRTIEVEDFKRMIEEEMDVKVDLQRLFYRGKQLENDYTLHDYNININDVIQLMIKIQISGLESSNTPTSSSVTTIPSFNSEKEIVDDNGEKLLEALTESLYYKTGDIVDCLNQVYGAWFEAIIVKIFKKDDKIIYNIQWEYDDKAPPFNVSESLIRPRARHLLQLDSLEVGQKVMINHNVDNPEEIGFWDQTIDTLKVIPGGDIFAIEKPKFLKDRTEDEQNMVSKRRCVQANCDACFDNPNKKCRECGCRICAGKEDEHNLLLCDECDFAYHIGCLNPPLTSVPEEDYWYCSECKNDENEIVKAGDKLKQTKKKTKNSKKRNWDTGMSCVGIKKCTIVSKYHVGPIPGIEVGTSWLYRVQVSEAGIHRPHIAGIHGTSTQCAYSIVLSGGYEGDIDNGDEFIYSGSGGRNLSGNKRTTAQQTYDQKLTYMNKALAINCNAKFNPRVGATAEYWRDGIPVRVVRNFRLAKFSKYAPEQGNRYDGIYKVVKYYPEIGKSGFRIWKFLLRRDDPVPAPWTKAGKARIEALGLKLIYPDGYLEANAKNEVNKINKKRNLHMEESATTDEEKKKKRKFEGYKLESEVVKYIEQDRTNVKLWDECRKALQDGKPAFLQYVSERFTCPCCLELVYKPITTPCAHNVCVNCLKHSFIMGGRCCPSCRYLFNENYKVTINTFLSSALSLLYPGYKAAVIPLDKQKNVTIPKIGLQNISDICSIQCFETGLEPFLIDLKLLQKQQLHVYILSNRSTLKYRLVEGNI</sequence>
<dbReference type="InterPro" id="IPR021991">
    <property type="entry name" value="TTD_dom"/>
</dbReference>
<dbReference type="SUPFAM" id="SSF54236">
    <property type="entry name" value="Ubiquitin-like"/>
    <property type="match status" value="1"/>
</dbReference>
<dbReference type="PROSITE" id="PS50016">
    <property type="entry name" value="ZF_PHD_2"/>
    <property type="match status" value="1"/>
</dbReference>
<keyword evidence="9" id="KW-0238">DNA-binding</keyword>
<dbReference type="Gene3D" id="3.10.20.90">
    <property type="entry name" value="Phosphatidylinositol 3-kinase Catalytic Subunit, Chain A, domain 1"/>
    <property type="match status" value="1"/>
</dbReference>
<dbReference type="Gene3D" id="2.30.280.10">
    <property type="entry name" value="SRA-YDG"/>
    <property type="match status" value="1"/>
</dbReference>
<dbReference type="STRING" id="166423.A0A0M9ADR7"/>
<dbReference type="EC" id="2.3.2.27" evidence="3"/>
<dbReference type="Gene3D" id="3.30.40.10">
    <property type="entry name" value="Zinc/RING finger domain, C3HC4 (zinc finger)"/>
    <property type="match status" value="1"/>
</dbReference>
<keyword evidence="7" id="KW-0833">Ubl conjugation pathway</keyword>
<dbReference type="GO" id="GO:0008270">
    <property type="term" value="F:zinc ion binding"/>
    <property type="evidence" value="ECO:0007669"/>
    <property type="project" value="UniProtKB-KW"/>
</dbReference>
<dbReference type="Pfam" id="PF02182">
    <property type="entry name" value="SAD_SRA"/>
    <property type="match status" value="1"/>
</dbReference>
<dbReference type="PRINTS" id="PR00348">
    <property type="entry name" value="UBIQUITIN"/>
</dbReference>
<evidence type="ECO:0000256" key="12">
    <source>
        <dbReference type="PROSITE-ProRule" id="PRU00175"/>
    </source>
</evidence>
<dbReference type="InterPro" id="IPR001965">
    <property type="entry name" value="Znf_PHD"/>
</dbReference>
<dbReference type="Gene3D" id="2.30.30.1150">
    <property type="match status" value="1"/>
</dbReference>
<dbReference type="Pfam" id="PF00240">
    <property type="entry name" value="ubiquitin"/>
    <property type="match status" value="1"/>
</dbReference>
<gene>
    <name evidence="18" type="ORF">WN51_00151</name>
</gene>
<keyword evidence="5" id="KW-0479">Metal-binding</keyword>
<protein>
    <recommendedName>
        <fullName evidence="3">RING-type E3 ubiquitin transferase</fullName>
        <ecNumber evidence="3">2.3.2.27</ecNumber>
    </recommendedName>
</protein>
<dbReference type="SUPFAM" id="SSF88697">
    <property type="entry name" value="PUA domain-like"/>
    <property type="match status" value="1"/>
</dbReference>
<keyword evidence="10 13" id="KW-0539">Nucleus</keyword>
<dbReference type="PROSITE" id="PS00518">
    <property type="entry name" value="ZF_RING_1"/>
    <property type="match status" value="1"/>
</dbReference>
<feature type="domain" description="RING-type" evidence="16">
    <location>
        <begin position="639"/>
        <end position="678"/>
    </location>
</feature>
<evidence type="ECO:0000256" key="8">
    <source>
        <dbReference type="ARBA" id="ARBA00022833"/>
    </source>
</evidence>
<dbReference type="SMART" id="SM00249">
    <property type="entry name" value="PHD"/>
    <property type="match status" value="1"/>
</dbReference>
<comment type="subcellular location">
    <subcellularLocation>
        <location evidence="13">Nucleus</location>
    </subcellularLocation>
</comment>
<keyword evidence="11" id="KW-0131">Cell cycle</keyword>
<dbReference type="SUPFAM" id="SSF57903">
    <property type="entry name" value="FYVE/PHD zinc finger"/>
    <property type="match status" value="1"/>
</dbReference>
<dbReference type="PANTHER" id="PTHR14140:SF45">
    <property type="entry name" value="RING-TYPE E3 UBIQUITIN TRANSFERASE"/>
    <property type="match status" value="1"/>
</dbReference>
<dbReference type="GO" id="GO:0003677">
    <property type="term" value="F:DNA binding"/>
    <property type="evidence" value="ECO:0007669"/>
    <property type="project" value="UniProtKB-KW"/>
</dbReference>
<dbReference type="PANTHER" id="PTHR14140">
    <property type="entry name" value="E3 UBIQUITIN-PROTEIN LIGASE UHRF-RELATED"/>
    <property type="match status" value="1"/>
</dbReference>
<dbReference type="InterPro" id="IPR036987">
    <property type="entry name" value="SRA-YDG_sf"/>
</dbReference>
<reference evidence="18 19" key="1">
    <citation type="submission" date="2015-07" db="EMBL/GenBank/DDBJ databases">
        <title>The genome of Melipona quadrifasciata.</title>
        <authorList>
            <person name="Pan H."/>
            <person name="Kapheim K."/>
        </authorList>
    </citation>
    <scope>NUCLEOTIDE SEQUENCE [LARGE SCALE GENOMIC DNA]</scope>
    <source>
        <strain evidence="18">0111107301</strain>
        <tissue evidence="18">Whole body</tissue>
    </source>
</reference>
<dbReference type="InterPro" id="IPR003105">
    <property type="entry name" value="SRA_YDG"/>
</dbReference>
<accession>A0A0M9ADR7</accession>
<dbReference type="CDD" id="cd15525">
    <property type="entry name" value="PHD_UHRF1_2"/>
    <property type="match status" value="1"/>
</dbReference>
<dbReference type="SMART" id="SM00466">
    <property type="entry name" value="SRA"/>
    <property type="match status" value="1"/>
</dbReference>
<dbReference type="AlphaFoldDB" id="A0A0M9ADR7"/>
<evidence type="ECO:0000313" key="18">
    <source>
        <dbReference type="EMBL" id="KOX81243.1"/>
    </source>
</evidence>
<dbReference type="GO" id="GO:0061630">
    <property type="term" value="F:ubiquitin protein ligase activity"/>
    <property type="evidence" value="ECO:0007669"/>
    <property type="project" value="UniProtKB-EC"/>
</dbReference>
<evidence type="ECO:0000256" key="11">
    <source>
        <dbReference type="ARBA" id="ARBA00023306"/>
    </source>
</evidence>
<dbReference type="OrthoDB" id="2270193at2759"/>
<feature type="domain" description="YDG" evidence="17">
    <location>
        <begin position="363"/>
        <end position="527"/>
    </location>
</feature>
<comment type="catalytic activity">
    <reaction evidence="1">
        <text>S-ubiquitinyl-[E2 ubiquitin-conjugating enzyme]-L-cysteine + [acceptor protein]-L-lysine = [E2 ubiquitin-conjugating enzyme]-L-cysteine + N(6)-ubiquitinyl-[acceptor protein]-L-lysine.</text>
        <dbReference type="EC" id="2.3.2.27"/>
    </reaction>
</comment>
<dbReference type="Pfam" id="PF00628">
    <property type="entry name" value="PHD"/>
    <property type="match status" value="1"/>
</dbReference>
<dbReference type="InterPro" id="IPR001841">
    <property type="entry name" value="Znf_RING"/>
</dbReference>
<name>A0A0M9ADR7_9HYME</name>
<dbReference type="InterPro" id="IPR013083">
    <property type="entry name" value="Znf_RING/FYVE/PHD"/>
</dbReference>
<dbReference type="PROSITE" id="PS50089">
    <property type="entry name" value="ZF_RING_2"/>
    <property type="match status" value="1"/>
</dbReference>
<evidence type="ECO:0000256" key="3">
    <source>
        <dbReference type="ARBA" id="ARBA00012483"/>
    </source>
</evidence>
<comment type="pathway">
    <text evidence="2">Protein modification; protein ubiquitination.</text>
</comment>
<evidence type="ECO:0000256" key="10">
    <source>
        <dbReference type="ARBA" id="ARBA00023242"/>
    </source>
</evidence>
<evidence type="ECO:0000256" key="7">
    <source>
        <dbReference type="ARBA" id="ARBA00022786"/>
    </source>
</evidence>
<feature type="domain" description="PHD-type" evidence="14">
    <location>
        <begin position="265"/>
        <end position="316"/>
    </location>
</feature>
<dbReference type="SMART" id="SM00213">
    <property type="entry name" value="UBQ"/>
    <property type="match status" value="1"/>
</dbReference>
<dbReference type="InterPro" id="IPR000626">
    <property type="entry name" value="Ubiquitin-like_dom"/>
</dbReference>
<keyword evidence="8" id="KW-0862">Zinc</keyword>
<proteinExistence type="predicted"/>
<dbReference type="GO" id="GO:0005634">
    <property type="term" value="C:nucleus"/>
    <property type="evidence" value="ECO:0007669"/>
    <property type="project" value="UniProtKB-SubCell"/>
</dbReference>
<dbReference type="InterPro" id="IPR029071">
    <property type="entry name" value="Ubiquitin-like_domsf"/>
</dbReference>
<dbReference type="SMART" id="SM00184">
    <property type="entry name" value="RING"/>
    <property type="match status" value="2"/>
</dbReference>
<evidence type="ECO:0000256" key="2">
    <source>
        <dbReference type="ARBA" id="ARBA00004906"/>
    </source>
</evidence>
<evidence type="ECO:0000313" key="19">
    <source>
        <dbReference type="Proteomes" id="UP000053105"/>
    </source>
</evidence>
<dbReference type="Gene3D" id="2.30.30.140">
    <property type="match status" value="1"/>
</dbReference>
<dbReference type="InterPro" id="IPR019956">
    <property type="entry name" value="Ubiquitin_dom"/>
</dbReference>
<keyword evidence="19" id="KW-1185">Reference proteome</keyword>
<dbReference type="PROSITE" id="PS50053">
    <property type="entry name" value="UBIQUITIN_2"/>
    <property type="match status" value="1"/>
</dbReference>
<dbReference type="Proteomes" id="UP000053105">
    <property type="component" value="Unassembled WGS sequence"/>
</dbReference>
<evidence type="ECO:0000256" key="5">
    <source>
        <dbReference type="ARBA" id="ARBA00022723"/>
    </source>
</evidence>
<dbReference type="InterPro" id="IPR015947">
    <property type="entry name" value="PUA-like_sf"/>
</dbReference>
<evidence type="ECO:0000256" key="13">
    <source>
        <dbReference type="PROSITE-ProRule" id="PRU00358"/>
    </source>
</evidence>
<dbReference type="InterPro" id="IPR017907">
    <property type="entry name" value="Znf_RING_CS"/>
</dbReference>
<organism evidence="18 19">
    <name type="scientific">Melipona quadrifasciata</name>
    <dbReference type="NCBI Taxonomy" id="166423"/>
    <lineage>
        <taxon>Eukaryota</taxon>
        <taxon>Metazoa</taxon>
        <taxon>Ecdysozoa</taxon>
        <taxon>Arthropoda</taxon>
        <taxon>Hexapoda</taxon>
        <taxon>Insecta</taxon>
        <taxon>Pterygota</taxon>
        <taxon>Neoptera</taxon>
        <taxon>Endopterygota</taxon>
        <taxon>Hymenoptera</taxon>
        <taxon>Apocrita</taxon>
        <taxon>Aculeata</taxon>
        <taxon>Apoidea</taxon>
        <taxon>Anthophila</taxon>
        <taxon>Apidae</taxon>
        <taxon>Melipona</taxon>
    </lineage>
</organism>
<evidence type="ECO:0000259" key="16">
    <source>
        <dbReference type="PROSITE" id="PS50089"/>
    </source>
</evidence>
<evidence type="ECO:0000259" key="17">
    <source>
        <dbReference type="PROSITE" id="PS51015"/>
    </source>
</evidence>
<evidence type="ECO:0000259" key="14">
    <source>
        <dbReference type="PROSITE" id="PS50016"/>
    </source>
</evidence>
<evidence type="ECO:0000256" key="6">
    <source>
        <dbReference type="ARBA" id="ARBA00022771"/>
    </source>
</evidence>
<dbReference type="InterPro" id="IPR045134">
    <property type="entry name" value="UHRF1/2-like"/>
</dbReference>
<evidence type="ECO:0000259" key="15">
    <source>
        <dbReference type="PROSITE" id="PS50053"/>
    </source>
</evidence>
<keyword evidence="4" id="KW-0808">Transferase</keyword>
<dbReference type="EMBL" id="KQ435689">
    <property type="protein sequence ID" value="KOX81243.1"/>
    <property type="molecule type" value="Genomic_DNA"/>
</dbReference>
<keyword evidence="6 12" id="KW-0863">Zinc-finger</keyword>
<dbReference type="PROSITE" id="PS51015">
    <property type="entry name" value="YDG"/>
    <property type="match status" value="1"/>
</dbReference>
<dbReference type="CDD" id="cd20387">
    <property type="entry name" value="Tudor_UHRF_rpt1"/>
    <property type="match status" value="1"/>
</dbReference>
<dbReference type="GO" id="GO:0016567">
    <property type="term" value="P:protein ubiquitination"/>
    <property type="evidence" value="ECO:0007669"/>
    <property type="project" value="UniProtKB-UniPathway"/>
</dbReference>
<evidence type="ECO:0000256" key="9">
    <source>
        <dbReference type="ARBA" id="ARBA00023125"/>
    </source>
</evidence>
<dbReference type="InterPro" id="IPR011011">
    <property type="entry name" value="Znf_FYVE_PHD"/>
</dbReference>
<evidence type="ECO:0000256" key="1">
    <source>
        <dbReference type="ARBA" id="ARBA00000900"/>
    </source>
</evidence>
<dbReference type="GO" id="GO:0044027">
    <property type="term" value="P:negative regulation of gene expression via chromosomal CpG island methylation"/>
    <property type="evidence" value="ECO:0007669"/>
    <property type="project" value="TreeGrafter"/>
</dbReference>